<name>A0A0N0NJU1_9EURO</name>
<dbReference type="AlphaFoldDB" id="A0A0N0NJU1"/>
<dbReference type="InterPro" id="IPR056143">
    <property type="entry name" value="DUF7726"/>
</dbReference>
<feature type="domain" description="DUF7726" evidence="2">
    <location>
        <begin position="36"/>
        <end position="103"/>
    </location>
</feature>
<accession>A0A0N0NJU1</accession>
<evidence type="ECO:0000313" key="4">
    <source>
        <dbReference type="Proteomes" id="UP000038010"/>
    </source>
</evidence>
<evidence type="ECO:0000313" key="3">
    <source>
        <dbReference type="EMBL" id="KPI37371.1"/>
    </source>
</evidence>
<proteinExistence type="predicted"/>
<evidence type="ECO:0000259" key="2">
    <source>
        <dbReference type="Pfam" id="PF24852"/>
    </source>
</evidence>
<dbReference type="PANTHER" id="PTHR42339">
    <property type="entry name" value="HISTONE H1"/>
    <property type="match status" value="1"/>
</dbReference>
<sequence>MALPLKADVRQLQPTQEFHAQAYDDSSDDEQHFIFNCDEVRNKINGLLRSGEYKVTQFQKELGINSNSYGRFMSYKGPYTGSDNQTYELAHKFFRKRQERGIKTSAPKTAPAKDLQHFDVSGVVIPGEDNEAVAVYDDCNEVRRKINAHLKEPGVTQASFCREIAKSFPVDDKKIQSTQLSAFLKKKGEASGAESSVYYGAYVFFEKLRIKKGTKKGKKRTEAEARFPGGRPLRDSSKIWLPPAEAVEHIAEYMKLLAQYGQGAEQLVQEYLAPSQAPTDQSHETSRRAQEPVPHIPAMQPTPYQPALLYDHRTEAEIGDIVSCGLHFLNETRSNTKYGVDKKFCAMLKDPFPHIKKPFALKAGAEIPREITNYFATLSFHVNKSMTIVYIWLDLYARCDIYIPFAQVCKIQLLLYRLMARAFNAREGVPLFQQPPHYQQLLLNVWRSARLLHNWAQTDAGKKQIVSMELAVEKQRSSNDNTAQAMLEEMQYQSWLHYLDDDANGGWLSRLDQRRQ</sequence>
<dbReference type="GeneID" id="28731020"/>
<dbReference type="Pfam" id="PF24852">
    <property type="entry name" value="DUF7726"/>
    <property type="match status" value="2"/>
</dbReference>
<dbReference type="EMBL" id="LFJN01000024">
    <property type="protein sequence ID" value="KPI37371.1"/>
    <property type="molecule type" value="Genomic_DNA"/>
</dbReference>
<comment type="caution">
    <text evidence="3">The sequence shown here is derived from an EMBL/GenBank/DDBJ whole genome shotgun (WGS) entry which is preliminary data.</text>
</comment>
<feature type="domain" description="DUF7726" evidence="2">
    <location>
        <begin position="134"/>
        <end position="215"/>
    </location>
</feature>
<gene>
    <name evidence="3" type="ORF">AB675_10373</name>
</gene>
<keyword evidence="4" id="KW-1185">Reference proteome</keyword>
<organism evidence="3 4">
    <name type="scientific">Cyphellophora attinorum</name>
    <dbReference type="NCBI Taxonomy" id="1664694"/>
    <lineage>
        <taxon>Eukaryota</taxon>
        <taxon>Fungi</taxon>
        <taxon>Dikarya</taxon>
        <taxon>Ascomycota</taxon>
        <taxon>Pezizomycotina</taxon>
        <taxon>Eurotiomycetes</taxon>
        <taxon>Chaetothyriomycetidae</taxon>
        <taxon>Chaetothyriales</taxon>
        <taxon>Cyphellophoraceae</taxon>
        <taxon>Cyphellophora</taxon>
    </lineage>
</organism>
<protein>
    <recommendedName>
        <fullName evidence="2">DUF7726 domain-containing protein</fullName>
    </recommendedName>
</protein>
<dbReference type="Proteomes" id="UP000038010">
    <property type="component" value="Unassembled WGS sequence"/>
</dbReference>
<feature type="region of interest" description="Disordered" evidence="1">
    <location>
        <begin position="274"/>
        <end position="297"/>
    </location>
</feature>
<dbReference type="OrthoDB" id="2592504at2759"/>
<dbReference type="PANTHER" id="PTHR42339:SF1">
    <property type="entry name" value="HISTONE H1"/>
    <property type="match status" value="1"/>
</dbReference>
<evidence type="ECO:0000256" key="1">
    <source>
        <dbReference type="SAM" id="MobiDB-lite"/>
    </source>
</evidence>
<dbReference type="RefSeq" id="XP_017997334.1">
    <property type="nucleotide sequence ID" value="XM_018139140.1"/>
</dbReference>
<dbReference type="VEuPathDB" id="FungiDB:AB675_10373"/>
<reference evidence="3 4" key="1">
    <citation type="submission" date="2015-06" db="EMBL/GenBank/DDBJ databases">
        <title>Draft genome of the ant-associated black yeast Phialophora attae CBS 131958.</title>
        <authorList>
            <person name="Moreno L.F."/>
            <person name="Stielow B.J."/>
            <person name="de Hoog S."/>
            <person name="Vicente V.A."/>
            <person name="Weiss V.A."/>
            <person name="de Vries M."/>
            <person name="Cruz L.M."/>
            <person name="Souza E.M."/>
        </authorList>
    </citation>
    <scope>NUCLEOTIDE SEQUENCE [LARGE SCALE GENOMIC DNA]</scope>
    <source>
        <strain evidence="3 4">CBS 131958</strain>
    </source>
</reference>
<feature type="compositionally biased region" description="Basic and acidic residues" evidence="1">
    <location>
        <begin position="281"/>
        <end position="290"/>
    </location>
</feature>